<dbReference type="Proteomes" id="UP000325440">
    <property type="component" value="Unassembled WGS sequence"/>
</dbReference>
<proteinExistence type="predicted"/>
<protein>
    <submittedName>
        <fullName evidence="1">Uncharacterized protein</fullName>
    </submittedName>
</protein>
<evidence type="ECO:0000313" key="2">
    <source>
        <dbReference type="Proteomes" id="UP000325440"/>
    </source>
</evidence>
<dbReference type="AlphaFoldDB" id="A0A5E4M5V4"/>
<organism evidence="1 2">
    <name type="scientific">Cinara cedri</name>
    <dbReference type="NCBI Taxonomy" id="506608"/>
    <lineage>
        <taxon>Eukaryota</taxon>
        <taxon>Metazoa</taxon>
        <taxon>Ecdysozoa</taxon>
        <taxon>Arthropoda</taxon>
        <taxon>Hexapoda</taxon>
        <taxon>Insecta</taxon>
        <taxon>Pterygota</taxon>
        <taxon>Neoptera</taxon>
        <taxon>Paraneoptera</taxon>
        <taxon>Hemiptera</taxon>
        <taxon>Sternorrhyncha</taxon>
        <taxon>Aphidomorpha</taxon>
        <taxon>Aphidoidea</taxon>
        <taxon>Aphididae</taxon>
        <taxon>Lachninae</taxon>
        <taxon>Cinara</taxon>
    </lineage>
</organism>
<reference evidence="1 2" key="1">
    <citation type="submission" date="2019-08" db="EMBL/GenBank/DDBJ databases">
        <authorList>
            <person name="Alioto T."/>
            <person name="Alioto T."/>
            <person name="Gomez Garrido J."/>
        </authorList>
    </citation>
    <scope>NUCLEOTIDE SEQUENCE [LARGE SCALE GENOMIC DNA]</scope>
</reference>
<sequence>MVDELELLTNFHKTYSDAQELALNTIHVIEMPICNFLSDLTSRDCIYLMSNKFEDFSILKQPFTEILLQSYLITDYISCGLSSPSFHSIFIKTLLSDGSKKKLIKKLLQIWDCLFKKLKITDQNVVFVKHLIFSLERVIDKISKSVIDDYIQLICNKFKNQIKYCIQKYDQSILEKEVLFTLSSAYELQNSNKKRDLDIEYTFSNKSKVNFSSSFQQILQKKPNLKSTTCNMLNNKQHDAHDYSEPLVDQNLSKKPKLMSMDVENTILHESNKLVSDRILVKPLEPKLNAFQVLMLSAKKLKSKK</sequence>
<gene>
    <name evidence="1" type="ORF">CINCED_3A002664</name>
</gene>
<dbReference type="EMBL" id="CABPRJ010000040">
    <property type="protein sequence ID" value="VVC26625.1"/>
    <property type="molecule type" value="Genomic_DNA"/>
</dbReference>
<evidence type="ECO:0000313" key="1">
    <source>
        <dbReference type="EMBL" id="VVC26625.1"/>
    </source>
</evidence>
<dbReference type="OrthoDB" id="6597386at2759"/>
<name>A0A5E4M5V4_9HEMI</name>
<keyword evidence="2" id="KW-1185">Reference proteome</keyword>
<accession>A0A5E4M5V4</accession>